<evidence type="ECO:0000256" key="1">
    <source>
        <dbReference type="SAM" id="Phobius"/>
    </source>
</evidence>
<dbReference type="AlphaFoldDB" id="A0A3B1C8N8"/>
<keyword evidence="1" id="KW-1133">Transmembrane helix</keyword>
<gene>
    <name evidence="2" type="ORF">MNBD_IGNAVI01-1699</name>
</gene>
<feature type="transmembrane region" description="Helical" evidence="1">
    <location>
        <begin position="12"/>
        <end position="31"/>
    </location>
</feature>
<evidence type="ECO:0000313" key="2">
    <source>
        <dbReference type="EMBL" id="VAX19240.1"/>
    </source>
</evidence>
<sequence length="185" mass="21410">MKKKNDPWYIHAILWVVIVILTFILIQVSIVEPTEITRLENYYKNESRARMTNLKQAEMLYEKIHGRYSDNLDTLINFIKTDSTVHALMVGVDTLTKKSTNPFVNLTDGKFTPESLYISPRSRKYFIVKIDTTLEVDTVINRRGRIVKIDSNITIGTRYVIESPDSKDKIGDLYSDALKNTSSWE</sequence>
<name>A0A3B1C8N8_9ZZZZ</name>
<organism evidence="2">
    <name type="scientific">hydrothermal vent metagenome</name>
    <dbReference type="NCBI Taxonomy" id="652676"/>
    <lineage>
        <taxon>unclassified sequences</taxon>
        <taxon>metagenomes</taxon>
        <taxon>ecological metagenomes</taxon>
    </lineage>
</organism>
<dbReference type="EMBL" id="UOGD01000132">
    <property type="protein sequence ID" value="VAX19240.1"/>
    <property type="molecule type" value="Genomic_DNA"/>
</dbReference>
<proteinExistence type="predicted"/>
<reference evidence="2" key="1">
    <citation type="submission" date="2018-06" db="EMBL/GenBank/DDBJ databases">
        <authorList>
            <person name="Zhirakovskaya E."/>
        </authorList>
    </citation>
    <scope>NUCLEOTIDE SEQUENCE</scope>
</reference>
<keyword evidence="1" id="KW-0472">Membrane</keyword>
<accession>A0A3B1C8N8</accession>
<protein>
    <submittedName>
        <fullName evidence="2">Uncharacterized protein</fullName>
    </submittedName>
</protein>
<keyword evidence="1" id="KW-0812">Transmembrane</keyword>